<name>A0A8J2RWW9_9CRUS</name>
<protein>
    <submittedName>
        <fullName evidence="1">Uncharacterized protein</fullName>
    </submittedName>
</protein>
<evidence type="ECO:0000313" key="1">
    <source>
        <dbReference type="EMBL" id="CAH0108205.1"/>
    </source>
</evidence>
<dbReference type="EMBL" id="CAKKLH010000281">
    <property type="protein sequence ID" value="CAH0108205.1"/>
    <property type="molecule type" value="Genomic_DNA"/>
</dbReference>
<sequence length="59" mass="6663">MDWRSRTDTGARPSDESNLVETANLDKKTVYRSLVDGPHATTAVTIRWFYYSDAATLIV</sequence>
<proteinExistence type="predicted"/>
<organism evidence="1 2">
    <name type="scientific">Daphnia galeata</name>
    <dbReference type="NCBI Taxonomy" id="27404"/>
    <lineage>
        <taxon>Eukaryota</taxon>
        <taxon>Metazoa</taxon>
        <taxon>Ecdysozoa</taxon>
        <taxon>Arthropoda</taxon>
        <taxon>Crustacea</taxon>
        <taxon>Branchiopoda</taxon>
        <taxon>Diplostraca</taxon>
        <taxon>Cladocera</taxon>
        <taxon>Anomopoda</taxon>
        <taxon>Daphniidae</taxon>
        <taxon>Daphnia</taxon>
    </lineage>
</organism>
<gene>
    <name evidence="1" type="ORF">DGAL_LOCUS11574</name>
</gene>
<keyword evidence="2" id="KW-1185">Reference proteome</keyword>
<dbReference type="AlphaFoldDB" id="A0A8J2RWW9"/>
<dbReference type="Proteomes" id="UP000789390">
    <property type="component" value="Unassembled WGS sequence"/>
</dbReference>
<comment type="caution">
    <text evidence="1">The sequence shown here is derived from an EMBL/GenBank/DDBJ whole genome shotgun (WGS) entry which is preliminary data.</text>
</comment>
<accession>A0A8J2RWW9</accession>
<evidence type="ECO:0000313" key="2">
    <source>
        <dbReference type="Proteomes" id="UP000789390"/>
    </source>
</evidence>
<reference evidence="1" key="1">
    <citation type="submission" date="2021-11" db="EMBL/GenBank/DDBJ databases">
        <authorList>
            <person name="Schell T."/>
        </authorList>
    </citation>
    <scope>NUCLEOTIDE SEQUENCE</scope>
    <source>
        <strain evidence="1">M5</strain>
    </source>
</reference>